<evidence type="ECO:0000313" key="2">
    <source>
        <dbReference type="Proteomes" id="UP001204579"/>
    </source>
</evidence>
<dbReference type="InterPro" id="IPR024356">
    <property type="entry name" value="DUF3873"/>
</dbReference>
<dbReference type="EMBL" id="JANRHJ010000001">
    <property type="protein sequence ID" value="MCR8872691.1"/>
    <property type="molecule type" value="Genomic_DNA"/>
</dbReference>
<keyword evidence="2" id="KW-1185">Reference proteome</keyword>
<proteinExistence type="predicted"/>
<name>A0AAW5MW65_9BACT</name>
<reference evidence="1 2" key="1">
    <citation type="submission" date="2022-08" db="EMBL/GenBank/DDBJ databases">
        <authorList>
            <person name="Zeman M."/>
            <person name="Kubasova T."/>
        </authorList>
    </citation>
    <scope>NUCLEOTIDE SEQUENCE [LARGE SCALE GENOMIC DNA]</scope>
    <source>
        <strain evidence="1 2">ET62</strain>
    </source>
</reference>
<gene>
    <name evidence="1" type="ORF">NW209_01435</name>
</gene>
<comment type="caution">
    <text evidence="1">The sequence shown here is derived from an EMBL/GenBank/DDBJ whole genome shotgun (WGS) entry which is preliminary data.</text>
</comment>
<dbReference type="AlphaFoldDB" id="A0AAW5MW65"/>
<dbReference type="Pfam" id="PF12989">
    <property type="entry name" value="DUF3873"/>
    <property type="match status" value="1"/>
</dbReference>
<organism evidence="1 2">
    <name type="scientific">Phocaeicola barnesiae</name>
    <dbReference type="NCBI Taxonomy" id="376804"/>
    <lineage>
        <taxon>Bacteria</taxon>
        <taxon>Pseudomonadati</taxon>
        <taxon>Bacteroidota</taxon>
        <taxon>Bacteroidia</taxon>
        <taxon>Bacteroidales</taxon>
        <taxon>Bacteroidaceae</taxon>
        <taxon>Phocaeicola</taxon>
    </lineage>
</organism>
<protein>
    <submittedName>
        <fullName evidence="1">DUF3873 domain-containing protein</fullName>
    </submittedName>
</protein>
<sequence>MQSLNRNGVSITQAPGEEKFVKYRPVAFKGRIFYQYDYRHTDGELFSTVAKTLAECRHRRDKWIEKKEQGNNR</sequence>
<accession>A0AAW5MW65</accession>
<evidence type="ECO:0000313" key="1">
    <source>
        <dbReference type="EMBL" id="MCR8872691.1"/>
    </source>
</evidence>
<dbReference type="RefSeq" id="WP_068856479.1">
    <property type="nucleotide sequence ID" value="NZ_JANRHJ010000001.1"/>
</dbReference>
<dbReference type="Proteomes" id="UP001204579">
    <property type="component" value="Unassembled WGS sequence"/>
</dbReference>